<reference evidence="1" key="1">
    <citation type="submission" date="2019-08" db="EMBL/GenBank/DDBJ databases">
        <authorList>
            <person name="Kucharzyk K."/>
            <person name="Murdoch R.W."/>
            <person name="Higgins S."/>
            <person name="Loffler F."/>
        </authorList>
    </citation>
    <scope>NUCLEOTIDE SEQUENCE</scope>
</reference>
<dbReference type="EMBL" id="VSSQ01116777">
    <property type="protein sequence ID" value="MPN51554.1"/>
    <property type="molecule type" value="Genomic_DNA"/>
</dbReference>
<proteinExistence type="predicted"/>
<dbReference type="AlphaFoldDB" id="A0A645IT43"/>
<accession>A0A645IT43</accession>
<protein>
    <submittedName>
        <fullName evidence="1">Uncharacterized protein</fullName>
    </submittedName>
</protein>
<sequence length="64" mass="7530">MDVPPVPKNGDVVRDFKDLLQPVRDIDHRDAHVLEALEDFKQKREFLVRQRCGRFVHDDDFGVV</sequence>
<evidence type="ECO:0000313" key="1">
    <source>
        <dbReference type="EMBL" id="MPN51554.1"/>
    </source>
</evidence>
<comment type="caution">
    <text evidence="1">The sequence shown here is derived from an EMBL/GenBank/DDBJ whole genome shotgun (WGS) entry which is preliminary data.</text>
</comment>
<organism evidence="1">
    <name type="scientific">bioreactor metagenome</name>
    <dbReference type="NCBI Taxonomy" id="1076179"/>
    <lineage>
        <taxon>unclassified sequences</taxon>
        <taxon>metagenomes</taxon>
        <taxon>ecological metagenomes</taxon>
    </lineage>
</organism>
<name>A0A645IT43_9ZZZZ</name>
<gene>
    <name evidence="1" type="ORF">SDC9_199202</name>
</gene>